<comment type="caution">
    <text evidence="9">The sequence shown here is derived from an EMBL/GenBank/DDBJ whole genome shotgun (WGS) entry which is preliminary data.</text>
</comment>
<dbReference type="InterPro" id="IPR017972">
    <property type="entry name" value="Cyt_P450_CS"/>
</dbReference>
<keyword evidence="10" id="KW-1185">Reference proteome</keyword>
<evidence type="ECO:0000313" key="9">
    <source>
        <dbReference type="EMBL" id="KAK3350259.1"/>
    </source>
</evidence>
<dbReference type="GO" id="GO:0016705">
    <property type="term" value="F:oxidoreductase activity, acting on paired donors, with incorporation or reduction of molecular oxygen"/>
    <property type="evidence" value="ECO:0007669"/>
    <property type="project" value="InterPro"/>
</dbReference>
<evidence type="ECO:0000256" key="1">
    <source>
        <dbReference type="ARBA" id="ARBA00001971"/>
    </source>
</evidence>
<dbReference type="EMBL" id="JAUIQD010000005">
    <property type="protein sequence ID" value="KAK3350259.1"/>
    <property type="molecule type" value="Genomic_DNA"/>
</dbReference>
<gene>
    <name evidence="9" type="ORF">B0T25DRAFT_611455</name>
</gene>
<keyword evidence="8" id="KW-0503">Monooxygenase</keyword>
<dbReference type="SUPFAM" id="SSF48264">
    <property type="entry name" value="Cytochrome P450"/>
    <property type="match status" value="1"/>
</dbReference>
<dbReference type="InterPro" id="IPR036396">
    <property type="entry name" value="Cyt_P450_sf"/>
</dbReference>
<proteinExistence type="inferred from homology"/>
<comment type="similarity">
    <text evidence="2 8">Belongs to the cytochrome P450 family.</text>
</comment>
<accession>A0AAJ0MD40</accession>
<keyword evidence="3 7" id="KW-0349">Heme</keyword>
<dbReference type="PRINTS" id="PR00385">
    <property type="entry name" value="P450"/>
</dbReference>
<evidence type="ECO:0000256" key="4">
    <source>
        <dbReference type="ARBA" id="ARBA00022723"/>
    </source>
</evidence>
<comment type="cofactor">
    <cofactor evidence="1 7">
        <name>heme</name>
        <dbReference type="ChEBI" id="CHEBI:30413"/>
    </cofactor>
</comment>
<evidence type="ECO:0000256" key="8">
    <source>
        <dbReference type="RuleBase" id="RU000461"/>
    </source>
</evidence>
<organism evidence="9 10">
    <name type="scientific">Lasiosphaeria hispida</name>
    <dbReference type="NCBI Taxonomy" id="260671"/>
    <lineage>
        <taxon>Eukaryota</taxon>
        <taxon>Fungi</taxon>
        <taxon>Dikarya</taxon>
        <taxon>Ascomycota</taxon>
        <taxon>Pezizomycotina</taxon>
        <taxon>Sordariomycetes</taxon>
        <taxon>Sordariomycetidae</taxon>
        <taxon>Sordariales</taxon>
        <taxon>Lasiosphaeriaceae</taxon>
        <taxon>Lasiosphaeria</taxon>
    </lineage>
</organism>
<dbReference type="PROSITE" id="PS00086">
    <property type="entry name" value="CYTOCHROME_P450"/>
    <property type="match status" value="1"/>
</dbReference>
<dbReference type="InterPro" id="IPR002401">
    <property type="entry name" value="Cyt_P450_E_grp-I"/>
</dbReference>
<keyword evidence="6 7" id="KW-0408">Iron</keyword>
<sequence>MHPETRSDGLTSQYILTGLLNPLSPIPGPWYTRFSSLPSKYHRLRGTKILWVDALHRRYGPIVRVDAAQVAIAEPAFWDAVGRVGAGFRKTQFHERMRIGPEHFLFSMTDAKAHAARRRLFARALTADALRRNWEARIRGRVEVAVGRIKQQMEAGDADLVVWWRLMAGDVIALLSFGESFDLLEGAGRGDEYFAALQNAGINIVLRDLVPFGILDGIAKVLPWKRLRDVVDANRVIADKGTLAVRNLRATGLDRPNLFSNMLAEAEKAHEGEKGEDLGLTDDAIRSEVAGFLLAGSDTTSMALTYAVWAILRHPDLQRRLERELARLDPAFTDKDLEGLPLLNNVLDEALRLYSPGAPGILRLPPPEGITWRGYHIPGDTQVLAQQWTLVRDDEMFPDPERFDETRFEKPAEGMRRLAQPWGVGTRSCIGNRLAVMEMRLAVALFFRECRGARLGEGVTDDSMAPLFRFFMFPKGHTCKVTLRQ</sequence>
<dbReference type="GO" id="GO:0005506">
    <property type="term" value="F:iron ion binding"/>
    <property type="evidence" value="ECO:0007669"/>
    <property type="project" value="InterPro"/>
</dbReference>
<name>A0AAJ0MD40_9PEZI</name>
<evidence type="ECO:0000256" key="5">
    <source>
        <dbReference type="ARBA" id="ARBA00023002"/>
    </source>
</evidence>
<reference evidence="9" key="1">
    <citation type="journal article" date="2023" name="Mol. Phylogenet. Evol.">
        <title>Genome-scale phylogeny and comparative genomics of the fungal order Sordariales.</title>
        <authorList>
            <person name="Hensen N."/>
            <person name="Bonometti L."/>
            <person name="Westerberg I."/>
            <person name="Brannstrom I.O."/>
            <person name="Guillou S."/>
            <person name="Cros-Aarteil S."/>
            <person name="Calhoun S."/>
            <person name="Haridas S."/>
            <person name="Kuo A."/>
            <person name="Mondo S."/>
            <person name="Pangilinan J."/>
            <person name="Riley R."/>
            <person name="LaButti K."/>
            <person name="Andreopoulos B."/>
            <person name="Lipzen A."/>
            <person name="Chen C."/>
            <person name="Yan M."/>
            <person name="Daum C."/>
            <person name="Ng V."/>
            <person name="Clum A."/>
            <person name="Steindorff A."/>
            <person name="Ohm R.A."/>
            <person name="Martin F."/>
            <person name="Silar P."/>
            <person name="Natvig D.O."/>
            <person name="Lalanne C."/>
            <person name="Gautier V."/>
            <person name="Ament-Velasquez S.L."/>
            <person name="Kruys A."/>
            <person name="Hutchinson M.I."/>
            <person name="Powell A.J."/>
            <person name="Barry K."/>
            <person name="Miller A.N."/>
            <person name="Grigoriev I.V."/>
            <person name="Debuchy R."/>
            <person name="Gladieux P."/>
            <person name="Hiltunen Thoren M."/>
            <person name="Johannesson H."/>
        </authorList>
    </citation>
    <scope>NUCLEOTIDE SEQUENCE</scope>
    <source>
        <strain evidence="9">CBS 955.72</strain>
    </source>
</reference>
<dbReference type="AlphaFoldDB" id="A0AAJ0MD40"/>
<evidence type="ECO:0000313" key="10">
    <source>
        <dbReference type="Proteomes" id="UP001275084"/>
    </source>
</evidence>
<reference evidence="9" key="2">
    <citation type="submission" date="2023-06" db="EMBL/GenBank/DDBJ databases">
        <authorList>
            <consortium name="Lawrence Berkeley National Laboratory"/>
            <person name="Haridas S."/>
            <person name="Hensen N."/>
            <person name="Bonometti L."/>
            <person name="Westerberg I."/>
            <person name="Brannstrom I.O."/>
            <person name="Guillou S."/>
            <person name="Cros-Aarteil S."/>
            <person name="Calhoun S."/>
            <person name="Kuo A."/>
            <person name="Mondo S."/>
            <person name="Pangilinan J."/>
            <person name="Riley R."/>
            <person name="Labutti K."/>
            <person name="Andreopoulos B."/>
            <person name="Lipzen A."/>
            <person name="Chen C."/>
            <person name="Yanf M."/>
            <person name="Daum C."/>
            <person name="Ng V."/>
            <person name="Clum A."/>
            <person name="Steindorff A."/>
            <person name="Ohm R."/>
            <person name="Martin F."/>
            <person name="Silar P."/>
            <person name="Natvig D."/>
            <person name="Lalanne C."/>
            <person name="Gautier V."/>
            <person name="Ament-Velasquez S.L."/>
            <person name="Kruys A."/>
            <person name="Hutchinson M.I."/>
            <person name="Powell A.J."/>
            <person name="Barry K."/>
            <person name="Miller A.N."/>
            <person name="Grigoriev I.V."/>
            <person name="Debuchy R."/>
            <person name="Gladieux P."/>
            <person name="Thoren M.H."/>
            <person name="Johannesson H."/>
        </authorList>
    </citation>
    <scope>NUCLEOTIDE SEQUENCE</scope>
    <source>
        <strain evidence="9">CBS 955.72</strain>
    </source>
</reference>
<dbReference type="GO" id="GO:0004497">
    <property type="term" value="F:monooxygenase activity"/>
    <property type="evidence" value="ECO:0007669"/>
    <property type="project" value="UniProtKB-KW"/>
</dbReference>
<dbReference type="PANTHER" id="PTHR24305">
    <property type="entry name" value="CYTOCHROME P450"/>
    <property type="match status" value="1"/>
</dbReference>
<dbReference type="InterPro" id="IPR050121">
    <property type="entry name" value="Cytochrome_P450_monoxygenase"/>
</dbReference>
<evidence type="ECO:0000256" key="6">
    <source>
        <dbReference type="ARBA" id="ARBA00023004"/>
    </source>
</evidence>
<dbReference type="Pfam" id="PF00067">
    <property type="entry name" value="p450"/>
    <property type="match status" value="1"/>
</dbReference>
<dbReference type="Gene3D" id="1.10.630.10">
    <property type="entry name" value="Cytochrome P450"/>
    <property type="match status" value="1"/>
</dbReference>
<dbReference type="PRINTS" id="PR00463">
    <property type="entry name" value="EP450I"/>
</dbReference>
<keyword evidence="4 7" id="KW-0479">Metal-binding</keyword>
<dbReference type="GO" id="GO:0020037">
    <property type="term" value="F:heme binding"/>
    <property type="evidence" value="ECO:0007669"/>
    <property type="project" value="InterPro"/>
</dbReference>
<keyword evidence="5 8" id="KW-0560">Oxidoreductase</keyword>
<dbReference type="Proteomes" id="UP001275084">
    <property type="component" value="Unassembled WGS sequence"/>
</dbReference>
<evidence type="ECO:0000256" key="3">
    <source>
        <dbReference type="ARBA" id="ARBA00022617"/>
    </source>
</evidence>
<dbReference type="PANTHER" id="PTHR24305:SF96">
    <property type="entry name" value="CYTOCHROME P450 MONOOXYGENASE STCB-RELATED"/>
    <property type="match status" value="1"/>
</dbReference>
<evidence type="ECO:0000256" key="2">
    <source>
        <dbReference type="ARBA" id="ARBA00010617"/>
    </source>
</evidence>
<protein>
    <submittedName>
        <fullName evidence="9">Cytochrome P450</fullName>
    </submittedName>
</protein>
<dbReference type="InterPro" id="IPR001128">
    <property type="entry name" value="Cyt_P450"/>
</dbReference>
<feature type="binding site" description="axial binding residue" evidence="7">
    <location>
        <position position="429"/>
    </location>
    <ligand>
        <name>heme</name>
        <dbReference type="ChEBI" id="CHEBI:30413"/>
    </ligand>
    <ligandPart>
        <name>Fe</name>
        <dbReference type="ChEBI" id="CHEBI:18248"/>
    </ligandPart>
</feature>
<evidence type="ECO:0000256" key="7">
    <source>
        <dbReference type="PIRSR" id="PIRSR602401-1"/>
    </source>
</evidence>